<dbReference type="GO" id="GO:0071973">
    <property type="term" value="P:bacterial-type flagellum-dependent cell motility"/>
    <property type="evidence" value="ECO:0007669"/>
    <property type="project" value="InterPro"/>
</dbReference>
<protein>
    <recommendedName>
        <fullName evidence="1">Flagellin N-terminal domain-containing protein</fullName>
    </recommendedName>
</protein>
<organism evidence="2">
    <name type="scientific">bioreactor metagenome</name>
    <dbReference type="NCBI Taxonomy" id="1076179"/>
    <lineage>
        <taxon>unclassified sequences</taxon>
        <taxon>metagenomes</taxon>
        <taxon>ecological metagenomes</taxon>
    </lineage>
</organism>
<dbReference type="AlphaFoldDB" id="A0A644W2A5"/>
<dbReference type="NCBIfam" id="TIGR02550">
    <property type="entry name" value="flagell_flgL"/>
    <property type="match status" value="1"/>
</dbReference>
<proteinExistence type="predicted"/>
<gene>
    <name evidence="2" type="ORF">SDC9_44040</name>
</gene>
<dbReference type="InterPro" id="IPR013384">
    <property type="entry name" value="Flagell_FlgL"/>
</dbReference>
<dbReference type="InterPro" id="IPR001492">
    <property type="entry name" value="Flagellin"/>
</dbReference>
<name>A0A644W2A5_9ZZZZ</name>
<dbReference type="PANTHER" id="PTHR42792">
    <property type="entry name" value="FLAGELLIN"/>
    <property type="match status" value="1"/>
</dbReference>
<dbReference type="PANTHER" id="PTHR42792:SF1">
    <property type="entry name" value="FLAGELLAR HOOK-ASSOCIATED PROTEIN 3"/>
    <property type="match status" value="1"/>
</dbReference>
<dbReference type="GO" id="GO:0009424">
    <property type="term" value="C:bacterial-type flagellum hook"/>
    <property type="evidence" value="ECO:0007669"/>
    <property type="project" value="InterPro"/>
</dbReference>
<accession>A0A644W2A5</accession>
<dbReference type="SUPFAM" id="SSF64518">
    <property type="entry name" value="Phase 1 flagellin"/>
    <property type="match status" value="1"/>
</dbReference>
<feature type="domain" description="Flagellin N-terminal" evidence="1">
    <location>
        <begin position="3"/>
        <end position="139"/>
    </location>
</feature>
<reference evidence="2" key="1">
    <citation type="submission" date="2019-08" db="EMBL/GenBank/DDBJ databases">
        <authorList>
            <person name="Kucharzyk K."/>
            <person name="Murdoch R.W."/>
            <person name="Higgins S."/>
            <person name="Loffler F."/>
        </authorList>
    </citation>
    <scope>NUCLEOTIDE SEQUENCE</scope>
</reference>
<dbReference type="Pfam" id="PF00669">
    <property type="entry name" value="Flagellin_N"/>
    <property type="match status" value="1"/>
</dbReference>
<evidence type="ECO:0000259" key="1">
    <source>
        <dbReference type="Pfam" id="PF00669"/>
    </source>
</evidence>
<dbReference type="InterPro" id="IPR001029">
    <property type="entry name" value="Flagellin_N"/>
</dbReference>
<dbReference type="EMBL" id="VSSQ01000576">
    <property type="protein sequence ID" value="MPL97845.1"/>
    <property type="molecule type" value="Genomic_DNA"/>
</dbReference>
<dbReference type="GO" id="GO:0005198">
    <property type="term" value="F:structural molecule activity"/>
    <property type="evidence" value="ECO:0007669"/>
    <property type="project" value="InterPro"/>
</dbReference>
<comment type="caution">
    <text evidence="2">The sequence shown here is derived from an EMBL/GenBank/DDBJ whole genome shotgun (WGS) entry which is preliminary data.</text>
</comment>
<dbReference type="Gene3D" id="1.20.1330.10">
    <property type="entry name" value="f41 fragment of flagellin, N-terminal domain"/>
    <property type="match status" value="1"/>
</dbReference>
<evidence type="ECO:0000313" key="2">
    <source>
        <dbReference type="EMBL" id="MPL97845.1"/>
    </source>
</evidence>
<sequence length="302" mass="33211">MRITNNTITYNFLTSLNKSLERQNSIQEQLSDGKAIHRPSDDPIKAIRSLRFNSSLTQNAQYTQNVKDAQSWMETTDSAMSDISSIMIKIKESVVNASNGTNPQDAVQTIGKEVDNLINQLITIGNTKIGDRYIFAGQQDKTEPFKRAGDTITYSGDASKISMPIQPGTATPTQDSINLTGYEAFGNGLAGLNHLIEIKDQLELGTVEAQNWLSETGLAYLESDHSDMLQAQAEMGTRMSAYEMAQNMLEKNNTIITGDLSANEDLDIPRAIIDFKNAENVYRMALSVGAKIMPPSLADFLS</sequence>